<keyword evidence="1" id="KW-0521">NADP</keyword>
<evidence type="ECO:0000313" key="5">
    <source>
        <dbReference type="Proteomes" id="UP000494260"/>
    </source>
</evidence>
<evidence type="ECO:0000259" key="3">
    <source>
        <dbReference type="SMART" id="SM00829"/>
    </source>
</evidence>
<dbReference type="GO" id="GO:0070402">
    <property type="term" value="F:NADPH binding"/>
    <property type="evidence" value="ECO:0007669"/>
    <property type="project" value="TreeGrafter"/>
</dbReference>
<reference evidence="4 5" key="1">
    <citation type="submission" date="2019-09" db="EMBL/GenBank/DDBJ databases">
        <authorList>
            <person name="Depoorter E."/>
        </authorList>
    </citation>
    <scope>NUCLEOTIDE SEQUENCE [LARGE SCALE GENOMIC DNA]</scope>
    <source>
        <strain evidence="4">R-18109</strain>
    </source>
</reference>
<dbReference type="RefSeq" id="WP_174950111.1">
    <property type="nucleotide sequence ID" value="NZ_CABVQH010000004.1"/>
</dbReference>
<dbReference type="GO" id="GO:0035925">
    <property type="term" value="F:mRNA 3'-UTR AU-rich region binding"/>
    <property type="evidence" value="ECO:0007669"/>
    <property type="project" value="TreeGrafter"/>
</dbReference>
<dbReference type="Gene3D" id="3.10.180.10">
    <property type="entry name" value="2,3-Dihydroxybiphenyl 1,2-Dioxygenase, domain 1"/>
    <property type="match status" value="1"/>
</dbReference>
<sequence>MNTAWLGPIRQISFTTANLDRLVGFWETQVGVGPWSIFRGLTLNMTCEGRPVSLPIHVALSMHGDTLIELIEVCGDGPSPFHDSLNRPIIGLQRLAAFSRDIERDASEAVARGMEHFADGRDATGQRYSYFRSADAPGVLLELLEATPAFDEFVGVLDARVRSYGAVSTVCRQVERGDDAPAVGLSYGGTMRAIQLHGYGGVERLVMETVAEPEPGPGQIRVRVAGAAVNPVDVKARNGWLDAWMPLAFPARLGGDVAGIVDAVGAGVTGFRPGDRVMGMVNPLCDGAYAEKIVFDAGWFVPVPDGLDLIDAAALPTGGLTGTQLIEAGVRPARGMKGLVTGAGGSTGRAAVIAALDAGVQVHAGVRASSRDAVADLPVAGIIDLTDASALAAAGPFDFLADTVGGATAEALFAYVKPDGIVASSAFPPPTPPAGSTQRFVSLVVRFDGPRLARFARDRMRGVPMPVAHRMPLSDAAHAHALMERGGVGGKIVLVP</sequence>
<dbReference type="Gene3D" id="3.40.50.720">
    <property type="entry name" value="NAD(P)-binding Rossmann-like Domain"/>
    <property type="match status" value="1"/>
</dbReference>
<dbReference type="SMART" id="SM00829">
    <property type="entry name" value="PKS_ER"/>
    <property type="match status" value="1"/>
</dbReference>
<dbReference type="InterPro" id="IPR020843">
    <property type="entry name" value="ER"/>
</dbReference>
<dbReference type="CDD" id="cd05289">
    <property type="entry name" value="MDR_like_2"/>
    <property type="match status" value="1"/>
</dbReference>
<dbReference type="SUPFAM" id="SSF54593">
    <property type="entry name" value="Glyoxalase/Bleomycin resistance protein/Dihydroxybiphenyl dioxygenase"/>
    <property type="match status" value="1"/>
</dbReference>
<feature type="domain" description="Enoyl reductase (ER)" evidence="3">
    <location>
        <begin position="200"/>
        <end position="494"/>
    </location>
</feature>
<organism evidence="4 5">
    <name type="scientific">Burkholderia lata (strain ATCC 17760 / DSM 23089 / LMG 22485 / NCIMB 9086 / R18194 / 383)</name>
    <dbReference type="NCBI Taxonomy" id="482957"/>
    <lineage>
        <taxon>Bacteria</taxon>
        <taxon>Pseudomonadati</taxon>
        <taxon>Pseudomonadota</taxon>
        <taxon>Betaproteobacteria</taxon>
        <taxon>Burkholderiales</taxon>
        <taxon>Burkholderiaceae</taxon>
        <taxon>Burkholderia</taxon>
        <taxon>Burkholderia cepacia complex</taxon>
    </lineage>
</organism>
<dbReference type="Pfam" id="PF13602">
    <property type="entry name" value="ADH_zinc_N_2"/>
    <property type="match status" value="1"/>
</dbReference>
<dbReference type="PANTHER" id="PTHR48106:SF13">
    <property type="entry name" value="QUINONE OXIDOREDUCTASE-RELATED"/>
    <property type="match status" value="1"/>
</dbReference>
<dbReference type="Pfam" id="PF08240">
    <property type="entry name" value="ADH_N"/>
    <property type="match status" value="1"/>
</dbReference>
<keyword evidence="2" id="KW-0560">Oxidoreductase</keyword>
<dbReference type="InterPro" id="IPR013154">
    <property type="entry name" value="ADH-like_N"/>
</dbReference>
<accession>A0A6P2U3C5</accession>
<protein>
    <submittedName>
        <fullName evidence="4">Quinone oxidoreductase</fullName>
    </submittedName>
</protein>
<dbReference type="GO" id="GO:0003960">
    <property type="term" value="F:quinone reductase (NADPH) activity"/>
    <property type="evidence" value="ECO:0007669"/>
    <property type="project" value="TreeGrafter"/>
</dbReference>
<evidence type="ECO:0000256" key="1">
    <source>
        <dbReference type="ARBA" id="ARBA00022857"/>
    </source>
</evidence>
<dbReference type="PANTHER" id="PTHR48106">
    <property type="entry name" value="QUINONE OXIDOREDUCTASE PIG3-RELATED"/>
    <property type="match status" value="1"/>
</dbReference>
<dbReference type="EMBL" id="CABVQH010000004">
    <property type="protein sequence ID" value="VWC62310.1"/>
    <property type="molecule type" value="Genomic_DNA"/>
</dbReference>
<dbReference type="InterPro" id="IPR029068">
    <property type="entry name" value="Glyas_Bleomycin-R_OHBP_Dase"/>
</dbReference>
<dbReference type="SUPFAM" id="SSF50129">
    <property type="entry name" value="GroES-like"/>
    <property type="match status" value="1"/>
</dbReference>
<dbReference type="InterPro" id="IPR011032">
    <property type="entry name" value="GroES-like_sf"/>
</dbReference>
<name>A0A6P2U3C5_BURL3</name>
<dbReference type="InterPro" id="IPR036291">
    <property type="entry name" value="NAD(P)-bd_dom_sf"/>
</dbReference>
<evidence type="ECO:0000256" key="2">
    <source>
        <dbReference type="ARBA" id="ARBA00023002"/>
    </source>
</evidence>
<dbReference type="Proteomes" id="UP000494260">
    <property type="component" value="Unassembled WGS sequence"/>
</dbReference>
<proteinExistence type="predicted"/>
<evidence type="ECO:0000313" key="4">
    <source>
        <dbReference type="EMBL" id="VWC62310.1"/>
    </source>
</evidence>
<gene>
    <name evidence="4" type="ORF">BLA18109_01768</name>
</gene>
<dbReference type="SUPFAM" id="SSF51735">
    <property type="entry name" value="NAD(P)-binding Rossmann-fold domains"/>
    <property type="match status" value="1"/>
</dbReference>
<dbReference type="Gene3D" id="3.90.180.10">
    <property type="entry name" value="Medium-chain alcohol dehydrogenases, catalytic domain"/>
    <property type="match status" value="1"/>
</dbReference>
<dbReference type="AlphaFoldDB" id="A0A6P2U3C5"/>
<dbReference type="GO" id="GO:0005829">
    <property type="term" value="C:cytosol"/>
    <property type="evidence" value="ECO:0007669"/>
    <property type="project" value="TreeGrafter"/>
</dbReference>